<organism evidence="1 2">
    <name type="scientific">Komagataeibacter xylinus</name>
    <name type="common">Gluconacetobacter xylinus</name>
    <dbReference type="NCBI Taxonomy" id="28448"/>
    <lineage>
        <taxon>Bacteria</taxon>
        <taxon>Pseudomonadati</taxon>
        <taxon>Pseudomonadota</taxon>
        <taxon>Alphaproteobacteria</taxon>
        <taxon>Acetobacterales</taxon>
        <taxon>Acetobacteraceae</taxon>
        <taxon>Komagataeibacter</taxon>
    </lineage>
</organism>
<sequence>MSTDSNGSPIAGTPGDPLVAFSVRRSVTSPYCGGRPRKGETCEQNRARREAERLAYERGQAHAHTQGRKQTLVLEVRLTSSIVNKYFRAPLDGMQKIRKICRKIVPYKYFADFFSFILSGNRQIIKDKRAVTANFFLKKHHGRFKVRGWKLWKRFSSRHEFSFRESVDTSRMEKAGKVDNNLPQLPAAHALPVGAGA</sequence>
<dbReference type="AlphaFoldDB" id="A0A857FSE5"/>
<name>A0A857FSE5_KOMXY</name>
<proteinExistence type="predicted"/>
<evidence type="ECO:0000313" key="2">
    <source>
        <dbReference type="Proteomes" id="UP000464674"/>
    </source>
</evidence>
<evidence type="ECO:0000313" key="1">
    <source>
        <dbReference type="EMBL" id="QHC35384.1"/>
    </source>
</evidence>
<reference evidence="1 2" key="1">
    <citation type="journal article" date="2020" name="Carbohydr. Polym.">
        <title>Characterization and optimization of production of bacterial cellulose from strain CGMCC 17276 based on whole-genome analysis.</title>
        <authorList>
            <person name="Lu T."/>
            <person name="Gao H."/>
            <person name="Liao B."/>
            <person name="Wu J."/>
            <person name="Zhang W."/>
            <person name="Huang J."/>
            <person name="Liu M."/>
            <person name="Huang J."/>
            <person name="Chang Z."/>
            <person name="Jin M."/>
            <person name="Yi Z."/>
            <person name="Jiang D."/>
        </authorList>
    </citation>
    <scope>NUCLEOTIDE SEQUENCE [LARGE SCALE GENOMIC DNA]</scope>
    <source>
        <strain evidence="1 2">CGMCC 17276</strain>
    </source>
</reference>
<protein>
    <submittedName>
        <fullName evidence="1">Uncharacterized protein</fullName>
    </submittedName>
</protein>
<accession>A0A857FSE5</accession>
<gene>
    <name evidence="1" type="ORF">FMA36_07590</name>
</gene>
<dbReference type="EMBL" id="CP041348">
    <property type="protein sequence ID" value="QHC35384.1"/>
    <property type="molecule type" value="Genomic_DNA"/>
</dbReference>
<dbReference type="RefSeq" id="WP_159261846.1">
    <property type="nucleotide sequence ID" value="NZ_CP041348.1"/>
</dbReference>
<dbReference type="Proteomes" id="UP000464674">
    <property type="component" value="Chromosome"/>
</dbReference>